<feature type="signal peptide" evidence="1">
    <location>
        <begin position="1"/>
        <end position="21"/>
    </location>
</feature>
<dbReference type="PROSITE" id="PS51257">
    <property type="entry name" value="PROKAR_LIPOPROTEIN"/>
    <property type="match status" value="1"/>
</dbReference>
<dbReference type="OrthoDB" id="1120543at2"/>
<dbReference type="InterPro" id="IPR025348">
    <property type="entry name" value="DUF4252"/>
</dbReference>
<dbReference type="AlphaFoldDB" id="A0A1M6H5J1"/>
<dbReference type="RefSeq" id="WP_073168811.1">
    <property type="nucleotide sequence ID" value="NZ_FQZE01000012.1"/>
</dbReference>
<sequence length="167" mass="19249">MKRLFLLPVLFLFLFTSCEYDTGVSEAFTKYRFKDGVTTITVPGWLIHSAAMWGDLEREERDLLRSIDKVKVLTIEDKELNARSNLHKEFYETVHERGDLEELLVVRDGNEQVTIFGKADEESIEEMLILVGGDDNAIIYLKGRLKPELIANFMDENSQNGFLSLRN</sequence>
<name>A0A1M6H5J1_9BACT</name>
<protein>
    <recommendedName>
        <fullName evidence="4">DUF4252 domain-containing protein</fullName>
    </recommendedName>
</protein>
<dbReference type="EMBL" id="FQZE01000012">
    <property type="protein sequence ID" value="SHJ17527.1"/>
    <property type="molecule type" value="Genomic_DNA"/>
</dbReference>
<proteinExistence type="predicted"/>
<feature type="chain" id="PRO_5012002677" description="DUF4252 domain-containing protein" evidence="1">
    <location>
        <begin position="22"/>
        <end position="167"/>
    </location>
</feature>
<keyword evidence="3" id="KW-1185">Reference proteome</keyword>
<dbReference type="Proteomes" id="UP000184050">
    <property type="component" value="Unassembled WGS sequence"/>
</dbReference>
<dbReference type="Pfam" id="PF14060">
    <property type="entry name" value="DUF4252"/>
    <property type="match status" value="1"/>
</dbReference>
<reference evidence="2 3" key="1">
    <citation type="submission" date="2016-11" db="EMBL/GenBank/DDBJ databases">
        <authorList>
            <person name="Jaros S."/>
            <person name="Januszkiewicz K."/>
            <person name="Wedrychowicz H."/>
        </authorList>
    </citation>
    <scope>NUCLEOTIDE SEQUENCE [LARGE SCALE GENOMIC DNA]</scope>
    <source>
        <strain evidence="2 3">DSM 27063</strain>
    </source>
</reference>
<keyword evidence="1" id="KW-0732">Signal</keyword>
<evidence type="ECO:0000256" key="1">
    <source>
        <dbReference type="SAM" id="SignalP"/>
    </source>
</evidence>
<organism evidence="2 3">
    <name type="scientific">Tangfeifania diversioriginum</name>
    <dbReference type="NCBI Taxonomy" id="1168035"/>
    <lineage>
        <taxon>Bacteria</taxon>
        <taxon>Pseudomonadati</taxon>
        <taxon>Bacteroidota</taxon>
        <taxon>Bacteroidia</taxon>
        <taxon>Marinilabiliales</taxon>
        <taxon>Prolixibacteraceae</taxon>
        <taxon>Tangfeifania</taxon>
    </lineage>
</organism>
<evidence type="ECO:0008006" key="4">
    <source>
        <dbReference type="Google" id="ProtNLM"/>
    </source>
</evidence>
<accession>A0A1M6H5J1</accession>
<gene>
    <name evidence="2" type="ORF">SAMN05444280_11294</name>
</gene>
<evidence type="ECO:0000313" key="3">
    <source>
        <dbReference type="Proteomes" id="UP000184050"/>
    </source>
</evidence>
<evidence type="ECO:0000313" key="2">
    <source>
        <dbReference type="EMBL" id="SHJ17527.1"/>
    </source>
</evidence>